<name>A0A9Q1QE35_9CARY</name>
<dbReference type="AlphaFoldDB" id="A0A9Q1QE35"/>
<sequence>MGYQKAQIQKLSQVMATRELKKLVEPTMKFGSEVMYPLQTPHNDALVTQLMTATTMVRQILVDTGSYVDIITLEFLKKLQYNEKHLEVIEAPIVGLQEQATYPLAAKRLPTLNAMKVLVAPDLPLIQFKLDDEKLYRDQKITRECYYISLQSFGRKEYPPIGEMLRPNKTRKKVTTEAMVVLSASVEEHERPRLEPTSELVFIPFNIVCLALTVQISKDLDPTIKDGIAKLLE</sequence>
<evidence type="ECO:0000313" key="1">
    <source>
        <dbReference type="EMBL" id="KAJ8437310.1"/>
    </source>
</evidence>
<keyword evidence="2" id="KW-1185">Reference proteome</keyword>
<dbReference type="OrthoDB" id="1752268at2759"/>
<dbReference type="Proteomes" id="UP001153076">
    <property type="component" value="Unassembled WGS sequence"/>
</dbReference>
<protein>
    <submittedName>
        <fullName evidence="1">Uncharacterized protein</fullName>
    </submittedName>
</protein>
<evidence type="ECO:0000313" key="2">
    <source>
        <dbReference type="Proteomes" id="UP001153076"/>
    </source>
</evidence>
<gene>
    <name evidence="1" type="ORF">Cgig2_022709</name>
</gene>
<dbReference type="EMBL" id="JAKOGI010000307">
    <property type="protein sequence ID" value="KAJ8437310.1"/>
    <property type="molecule type" value="Genomic_DNA"/>
</dbReference>
<proteinExistence type="predicted"/>
<comment type="caution">
    <text evidence="1">The sequence shown here is derived from an EMBL/GenBank/DDBJ whole genome shotgun (WGS) entry which is preliminary data.</text>
</comment>
<accession>A0A9Q1QE35</accession>
<organism evidence="1 2">
    <name type="scientific">Carnegiea gigantea</name>
    <dbReference type="NCBI Taxonomy" id="171969"/>
    <lineage>
        <taxon>Eukaryota</taxon>
        <taxon>Viridiplantae</taxon>
        <taxon>Streptophyta</taxon>
        <taxon>Embryophyta</taxon>
        <taxon>Tracheophyta</taxon>
        <taxon>Spermatophyta</taxon>
        <taxon>Magnoliopsida</taxon>
        <taxon>eudicotyledons</taxon>
        <taxon>Gunneridae</taxon>
        <taxon>Pentapetalae</taxon>
        <taxon>Caryophyllales</taxon>
        <taxon>Cactineae</taxon>
        <taxon>Cactaceae</taxon>
        <taxon>Cactoideae</taxon>
        <taxon>Echinocereeae</taxon>
        <taxon>Carnegiea</taxon>
    </lineage>
</organism>
<reference evidence="1" key="1">
    <citation type="submission" date="2022-04" db="EMBL/GenBank/DDBJ databases">
        <title>Carnegiea gigantea Genome sequencing and assembly v2.</title>
        <authorList>
            <person name="Copetti D."/>
            <person name="Sanderson M.J."/>
            <person name="Burquez A."/>
            <person name="Wojciechowski M.F."/>
        </authorList>
    </citation>
    <scope>NUCLEOTIDE SEQUENCE</scope>
    <source>
        <strain evidence="1">SGP5-SGP5p</strain>
        <tissue evidence="1">Aerial part</tissue>
    </source>
</reference>